<gene>
    <name evidence="4" type="ORF">ACFQT0_02525</name>
</gene>
<organism evidence="4 5">
    <name type="scientific">Hymenobacter humi</name>
    <dbReference type="NCBI Taxonomy" id="1411620"/>
    <lineage>
        <taxon>Bacteria</taxon>
        <taxon>Pseudomonadati</taxon>
        <taxon>Bacteroidota</taxon>
        <taxon>Cytophagia</taxon>
        <taxon>Cytophagales</taxon>
        <taxon>Hymenobacteraceae</taxon>
        <taxon>Hymenobacter</taxon>
    </lineage>
</organism>
<evidence type="ECO:0000256" key="1">
    <source>
        <dbReference type="SAM" id="Coils"/>
    </source>
</evidence>
<dbReference type="EMBL" id="JBHTEK010000001">
    <property type="protein sequence ID" value="MFC7666420.1"/>
    <property type="molecule type" value="Genomic_DNA"/>
</dbReference>
<keyword evidence="2" id="KW-0732">Signal</keyword>
<feature type="domain" description="DUF6799" evidence="3">
    <location>
        <begin position="49"/>
        <end position="110"/>
    </location>
</feature>
<keyword evidence="1" id="KW-0175">Coiled coil</keyword>
<dbReference type="Proteomes" id="UP001596513">
    <property type="component" value="Unassembled WGS sequence"/>
</dbReference>
<dbReference type="Pfam" id="PF20606">
    <property type="entry name" value="DUF6799"/>
    <property type="match status" value="1"/>
</dbReference>
<evidence type="ECO:0000259" key="3">
    <source>
        <dbReference type="Pfam" id="PF20606"/>
    </source>
</evidence>
<protein>
    <submittedName>
        <fullName evidence="4">DUF6799 domain-containing protein</fullName>
    </submittedName>
</protein>
<feature type="coiled-coil region" evidence="1">
    <location>
        <begin position="144"/>
        <end position="171"/>
    </location>
</feature>
<comment type="caution">
    <text evidence="4">The sequence shown here is derived from an EMBL/GenBank/DDBJ whole genome shotgun (WGS) entry which is preliminary data.</text>
</comment>
<feature type="chain" id="PRO_5045614846" evidence="2">
    <location>
        <begin position="24"/>
        <end position="171"/>
    </location>
</feature>
<dbReference type="InterPro" id="IPR046478">
    <property type="entry name" value="DUF6799"/>
</dbReference>
<sequence>MNFRFLFSCVLAVSLLSSAVAQAQTAVPARKPGGVAPRPRAVNKGAGLKDGLTMQQGRMVLTELGTTNPLTADKKLVNGTTISTTGLVTAPDGTTTQMTEGDVVSLTGRVTTRRSIVEADSLLKIKTYDLKYPGKRKKMAEDAERKAKIKAKLAEDKAKAAEKRAKAKARR</sequence>
<dbReference type="RefSeq" id="WP_380200113.1">
    <property type="nucleotide sequence ID" value="NZ_JBHTEK010000001.1"/>
</dbReference>
<evidence type="ECO:0000313" key="5">
    <source>
        <dbReference type="Proteomes" id="UP001596513"/>
    </source>
</evidence>
<evidence type="ECO:0000256" key="2">
    <source>
        <dbReference type="SAM" id="SignalP"/>
    </source>
</evidence>
<reference evidence="5" key="1">
    <citation type="journal article" date="2019" name="Int. J. Syst. Evol. Microbiol.">
        <title>The Global Catalogue of Microorganisms (GCM) 10K type strain sequencing project: providing services to taxonomists for standard genome sequencing and annotation.</title>
        <authorList>
            <consortium name="The Broad Institute Genomics Platform"/>
            <consortium name="The Broad Institute Genome Sequencing Center for Infectious Disease"/>
            <person name="Wu L."/>
            <person name="Ma J."/>
        </authorList>
    </citation>
    <scope>NUCLEOTIDE SEQUENCE [LARGE SCALE GENOMIC DNA]</scope>
    <source>
        <strain evidence="5">JCM 19635</strain>
    </source>
</reference>
<keyword evidence="5" id="KW-1185">Reference proteome</keyword>
<feature type="signal peptide" evidence="2">
    <location>
        <begin position="1"/>
        <end position="23"/>
    </location>
</feature>
<accession>A0ABW2TYY4</accession>
<proteinExistence type="predicted"/>
<evidence type="ECO:0000313" key="4">
    <source>
        <dbReference type="EMBL" id="MFC7666420.1"/>
    </source>
</evidence>
<name>A0ABW2TYY4_9BACT</name>